<evidence type="ECO:0000313" key="1">
    <source>
        <dbReference type="EMBL" id="KAG2375291.1"/>
    </source>
</evidence>
<dbReference type="EMBL" id="PYSW02000039">
    <property type="protein sequence ID" value="KAG2375291.1"/>
    <property type="molecule type" value="Genomic_DNA"/>
</dbReference>
<dbReference type="GO" id="GO:0019005">
    <property type="term" value="C:SCF ubiquitin ligase complex"/>
    <property type="evidence" value="ECO:0007669"/>
    <property type="project" value="TreeGrafter"/>
</dbReference>
<sequence length="591" mass="67946">MKRSFNQASDPHNHLYRFDVENIINENQQPSLKKIKNYLESEHHLPCYSRLDLELVIHIMEFVNIYLEHTFILREFNWNQILQLFGVKKINPQQRSVFLLYPSIELEIYDFDVLYKYYFPLKYVKNLTLADRRPRSSTLHFPQTTLYPFHCMKQLESLDIYSHVLDDEALNILSHTRKLKSLHIRGAFSISMTGLRIFMEQNPQLQRLKLGNVGIDHIDDSFCEHTFCEHSGLIELQAPQHNISSTGLESLISNSKLRTLNLLENVEIAETNLTALAFNNNLTDLTLSYNKLGDNEITQIARYGRNIKYLNISSLRSTVSPESIMELLQQPHFVSLCIRHLKPAIIDSSIFNISSSLRALDISLTCGNSNTSGDSIAEVISKNFNQLHFLSMRKCYLTDVGFMHLARMKSLRNLNASYNDLTDDGMRFFVQENSTLEALHVNSNKQITNYGYRLLAWHPALVRLKISGKIGNDALVHIFMKLKTCKSLHIDGFSKLSELPFEYLPQSNLEHLSIIGSFISQYSAELIARAENLKDLLLDFASETRTITSELLKVLATSSSLHILRLPQQNFHSLTEGVKAVKLSGKQIIWH</sequence>
<keyword evidence="2" id="KW-1185">Reference proteome</keyword>
<protein>
    <submittedName>
        <fullName evidence="1">Uncharacterized protein</fullName>
    </submittedName>
</protein>
<dbReference type="RefSeq" id="XP_044544465.1">
    <property type="nucleotide sequence ID" value="XM_044700154.1"/>
</dbReference>
<proteinExistence type="predicted"/>
<dbReference type="InterPro" id="IPR032675">
    <property type="entry name" value="LRR_dom_sf"/>
</dbReference>
<evidence type="ECO:0000313" key="2">
    <source>
        <dbReference type="Proteomes" id="UP000816034"/>
    </source>
</evidence>
<dbReference type="InterPro" id="IPR001611">
    <property type="entry name" value="Leu-rich_rpt"/>
</dbReference>
<name>A0AA88KGX3_NAELO</name>
<gene>
    <name evidence="1" type="ORF">C9374_009914</name>
</gene>
<dbReference type="PANTHER" id="PTHR13318:SF95">
    <property type="entry name" value="F-BOX PROTEIN YLR352W"/>
    <property type="match status" value="1"/>
</dbReference>
<reference evidence="1 2" key="1">
    <citation type="journal article" date="2018" name="BMC Genomics">
        <title>The genome of Naegleria lovaniensis, the basis for a comparative approach to unravel pathogenicity factors of the human pathogenic amoeba N. fowleri.</title>
        <authorList>
            <person name="Liechti N."/>
            <person name="Schurch N."/>
            <person name="Bruggmann R."/>
            <person name="Wittwer M."/>
        </authorList>
    </citation>
    <scope>NUCLEOTIDE SEQUENCE [LARGE SCALE GENOMIC DNA]</scope>
    <source>
        <strain evidence="1 2">ATCC 30569</strain>
    </source>
</reference>
<dbReference type="SUPFAM" id="SSF52047">
    <property type="entry name" value="RNI-like"/>
    <property type="match status" value="2"/>
</dbReference>
<dbReference type="GeneID" id="68102368"/>
<dbReference type="GO" id="GO:0031146">
    <property type="term" value="P:SCF-dependent proteasomal ubiquitin-dependent protein catabolic process"/>
    <property type="evidence" value="ECO:0007669"/>
    <property type="project" value="TreeGrafter"/>
</dbReference>
<organism evidence="1 2">
    <name type="scientific">Naegleria lovaniensis</name>
    <name type="common">Amoeba</name>
    <dbReference type="NCBI Taxonomy" id="51637"/>
    <lineage>
        <taxon>Eukaryota</taxon>
        <taxon>Discoba</taxon>
        <taxon>Heterolobosea</taxon>
        <taxon>Tetramitia</taxon>
        <taxon>Eutetramitia</taxon>
        <taxon>Vahlkampfiidae</taxon>
        <taxon>Naegleria</taxon>
    </lineage>
</organism>
<dbReference type="PANTHER" id="PTHR13318">
    <property type="entry name" value="PARTNER OF PAIRED, ISOFORM B-RELATED"/>
    <property type="match status" value="1"/>
</dbReference>
<dbReference type="Proteomes" id="UP000816034">
    <property type="component" value="Unassembled WGS sequence"/>
</dbReference>
<comment type="caution">
    <text evidence="1">The sequence shown here is derived from an EMBL/GenBank/DDBJ whole genome shotgun (WGS) entry which is preliminary data.</text>
</comment>
<dbReference type="AlphaFoldDB" id="A0AA88KGX3"/>
<dbReference type="Pfam" id="PF13516">
    <property type="entry name" value="LRR_6"/>
    <property type="match status" value="1"/>
</dbReference>
<accession>A0AA88KGX3</accession>
<dbReference type="Gene3D" id="3.80.10.10">
    <property type="entry name" value="Ribonuclease Inhibitor"/>
    <property type="match status" value="2"/>
</dbReference>